<dbReference type="Proteomes" id="UP000515154">
    <property type="component" value="Unplaced"/>
</dbReference>
<dbReference type="RefSeq" id="XP_029655950.1">
    <property type="nucleotide sequence ID" value="XM_029800090.1"/>
</dbReference>
<feature type="domain" description="RRM" evidence="1">
    <location>
        <begin position="2"/>
        <end position="32"/>
    </location>
</feature>
<name>A0A6P7U132_9MOLL</name>
<evidence type="ECO:0000313" key="2">
    <source>
        <dbReference type="Proteomes" id="UP000515154"/>
    </source>
</evidence>
<keyword evidence="2" id="KW-1185">Reference proteome</keyword>
<dbReference type="InterPro" id="IPR000504">
    <property type="entry name" value="RRM_dom"/>
</dbReference>
<dbReference type="InterPro" id="IPR012677">
    <property type="entry name" value="Nucleotide-bd_a/b_plait_sf"/>
</dbReference>
<sequence length="177" mass="19750">MKGQAFVSFKDPASATEAVSSLQGFPFYDKPLVPLFKYPQKIAFAKSESDVISQMNGTYVKPEKRPLTEYNMPANKRNKVFGTGLFDIIKFSGPGVTNLQNQGGLGLFYGLLDDLKTSLNDSNQPPNNILFLNGLPKELSDEELINLFQRFCINAFSYDFLKQFVIVNSDASNQVDL</sequence>
<reference evidence="3" key="1">
    <citation type="submission" date="2025-08" db="UniProtKB">
        <authorList>
            <consortium name="RefSeq"/>
        </authorList>
    </citation>
    <scope>IDENTIFICATION</scope>
</reference>
<proteinExistence type="predicted"/>
<dbReference type="GO" id="GO:0003723">
    <property type="term" value="F:RNA binding"/>
    <property type="evidence" value="ECO:0007669"/>
    <property type="project" value="InterPro"/>
</dbReference>
<dbReference type="Gene3D" id="3.30.70.330">
    <property type="match status" value="1"/>
</dbReference>
<organism evidence="2 3">
    <name type="scientific">Octopus sinensis</name>
    <name type="common">East Asian common octopus</name>
    <dbReference type="NCBI Taxonomy" id="2607531"/>
    <lineage>
        <taxon>Eukaryota</taxon>
        <taxon>Metazoa</taxon>
        <taxon>Spiralia</taxon>
        <taxon>Lophotrochozoa</taxon>
        <taxon>Mollusca</taxon>
        <taxon>Cephalopoda</taxon>
        <taxon>Coleoidea</taxon>
        <taxon>Octopodiformes</taxon>
        <taxon>Octopoda</taxon>
        <taxon>Incirrata</taxon>
        <taxon>Octopodidae</taxon>
        <taxon>Octopus</taxon>
    </lineage>
</organism>
<dbReference type="InterPro" id="IPR035979">
    <property type="entry name" value="RBD_domain_sf"/>
</dbReference>
<accession>A0A6P7U132</accession>
<gene>
    <name evidence="3" type="primary">LOC115229799</name>
</gene>
<dbReference type="AlphaFoldDB" id="A0A6P7U132"/>
<protein>
    <submittedName>
        <fullName evidence="3">U2 small nuclear ribonucleoprotein B''-like</fullName>
    </submittedName>
</protein>
<evidence type="ECO:0000313" key="3">
    <source>
        <dbReference type="RefSeq" id="XP_029655950.1"/>
    </source>
</evidence>
<dbReference type="KEGG" id="osn:115229799"/>
<dbReference type="Pfam" id="PF00076">
    <property type="entry name" value="RRM_1"/>
    <property type="match status" value="1"/>
</dbReference>
<evidence type="ECO:0000259" key="1">
    <source>
        <dbReference type="Pfam" id="PF00076"/>
    </source>
</evidence>
<dbReference type="SUPFAM" id="SSF54928">
    <property type="entry name" value="RNA-binding domain, RBD"/>
    <property type="match status" value="1"/>
</dbReference>